<dbReference type="InterPro" id="IPR011990">
    <property type="entry name" value="TPR-like_helical_dom_sf"/>
</dbReference>
<organism evidence="2 3">
    <name type="scientific">Methanoculleus frigidifontis</name>
    <dbReference type="NCBI Taxonomy" id="2584085"/>
    <lineage>
        <taxon>Archaea</taxon>
        <taxon>Methanobacteriati</taxon>
        <taxon>Methanobacteriota</taxon>
        <taxon>Stenosarchaea group</taxon>
        <taxon>Methanomicrobia</taxon>
        <taxon>Methanomicrobiales</taxon>
        <taxon>Methanomicrobiaceae</taxon>
        <taxon>Methanoculleus</taxon>
    </lineage>
</organism>
<dbReference type="EMBL" id="VCYH01000012">
    <property type="protein sequence ID" value="MDN7026015.1"/>
    <property type="molecule type" value="Genomic_DNA"/>
</dbReference>
<dbReference type="SUPFAM" id="SSF48452">
    <property type="entry name" value="TPR-like"/>
    <property type="match status" value="1"/>
</dbReference>
<dbReference type="RefSeq" id="WP_367652391.1">
    <property type="nucleotide sequence ID" value="NZ_VCYH01000012.1"/>
</dbReference>
<evidence type="ECO:0000313" key="3">
    <source>
        <dbReference type="Proteomes" id="UP001168338"/>
    </source>
</evidence>
<dbReference type="Gene3D" id="1.25.40.10">
    <property type="entry name" value="Tetratricopeptide repeat domain"/>
    <property type="match status" value="1"/>
</dbReference>
<sequence length="60" mass="6975">MEIDEEIAIAWNNKGYVHTILGQYDEAIVCFDRALYLEPEDETARKNRSIAERRRTSESG</sequence>
<dbReference type="Pfam" id="PF00515">
    <property type="entry name" value="TPR_1"/>
    <property type="match status" value="1"/>
</dbReference>
<evidence type="ECO:0000256" key="1">
    <source>
        <dbReference type="PROSITE-ProRule" id="PRU00339"/>
    </source>
</evidence>
<proteinExistence type="predicted"/>
<dbReference type="PROSITE" id="PS50293">
    <property type="entry name" value="TPR_REGION"/>
    <property type="match status" value="1"/>
</dbReference>
<accession>A0ABT8MDT4</accession>
<keyword evidence="3" id="KW-1185">Reference proteome</keyword>
<reference evidence="2" key="1">
    <citation type="submission" date="2019-05" db="EMBL/GenBank/DDBJ databases">
        <title>Methanoculleus sp. FWC-SCC1, a methanogenic archaeon isolated from deep marine cold seep.</title>
        <authorList>
            <person name="Chen Y.-W."/>
            <person name="Chen S.-C."/>
            <person name="Teng N.-H."/>
            <person name="Lai M.-C."/>
        </authorList>
    </citation>
    <scope>NUCLEOTIDE SEQUENCE</scope>
    <source>
        <strain evidence="2">FWC-SCC1</strain>
    </source>
</reference>
<name>A0ABT8MDT4_9EURY</name>
<comment type="caution">
    <text evidence="2">The sequence shown here is derived from an EMBL/GenBank/DDBJ whole genome shotgun (WGS) entry which is preliminary data.</text>
</comment>
<protein>
    <submittedName>
        <fullName evidence="2">Tetratricopeptide repeat protein</fullName>
    </submittedName>
</protein>
<evidence type="ECO:0000313" key="2">
    <source>
        <dbReference type="EMBL" id="MDN7026015.1"/>
    </source>
</evidence>
<keyword evidence="1" id="KW-0802">TPR repeat</keyword>
<dbReference type="InterPro" id="IPR019734">
    <property type="entry name" value="TPR_rpt"/>
</dbReference>
<dbReference type="SMART" id="SM00028">
    <property type="entry name" value="TPR"/>
    <property type="match status" value="1"/>
</dbReference>
<feature type="repeat" description="TPR" evidence="1">
    <location>
        <begin position="8"/>
        <end position="41"/>
    </location>
</feature>
<dbReference type="PROSITE" id="PS50005">
    <property type="entry name" value="TPR"/>
    <property type="match status" value="1"/>
</dbReference>
<gene>
    <name evidence="2" type="ORF">FGU65_14170</name>
</gene>
<dbReference type="Proteomes" id="UP001168338">
    <property type="component" value="Unassembled WGS sequence"/>
</dbReference>